<comment type="caution">
    <text evidence="1">The sequence shown here is derived from an EMBL/GenBank/DDBJ whole genome shotgun (WGS) entry which is preliminary data.</text>
</comment>
<accession>A0ABW4ZL53</accession>
<evidence type="ECO:0000313" key="1">
    <source>
        <dbReference type="EMBL" id="MFD2162262.1"/>
    </source>
</evidence>
<sequence length="215" mass="24858">MTKREFLKQEVLKGVAYFAKPFGFTLNKSLGELSRKTVDGWEKYQIIFLQKDYGWQLHPTVLVRKNAVEDIFHQISDFEDKYKKGTPTIGSSIEALLSATIENRLTITDETEIDIVVNSLIDSFKEVALQFFNKYEPLSTIHTALNTRPEDTSLTGPIFKGFKGLIIAYLVESESYTDLKNVYKKYYQNFEAGFYLPNYERLIELLNTNIHKASR</sequence>
<dbReference type="RefSeq" id="WP_255903964.1">
    <property type="nucleotide sequence ID" value="NZ_JAFMZO010000003.1"/>
</dbReference>
<keyword evidence="2" id="KW-1185">Reference proteome</keyword>
<protein>
    <recommendedName>
        <fullName evidence="3">DUF4304 domain-containing protein</fullName>
    </recommendedName>
</protein>
<organism evidence="1 2">
    <name type="scientific">Paradesertivirga mongoliensis</name>
    <dbReference type="NCBI Taxonomy" id="2100740"/>
    <lineage>
        <taxon>Bacteria</taxon>
        <taxon>Pseudomonadati</taxon>
        <taxon>Bacteroidota</taxon>
        <taxon>Sphingobacteriia</taxon>
        <taxon>Sphingobacteriales</taxon>
        <taxon>Sphingobacteriaceae</taxon>
        <taxon>Paradesertivirga</taxon>
    </lineage>
</organism>
<gene>
    <name evidence="1" type="ORF">ACFSJU_07645</name>
</gene>
<evidence type="ECO:0008006" key="3">
    <source>
        <dbReference type="Google" id="ProtNLM"/>
    </source>
</evidence>
<evidence type="ECO:0000313" key="2">
    <source>
        <dbReference type="Proteomes" id="UP001597387"/>
    </source>
</evidence>
<name>A0ABW4ZL53_9SPHI</name>
<dbReference type="EMBL" id="JBHUHZ010000001">
    <property type="protein sequence ID" value="MFD2162262.1"/>
    <property type="molecule type" value="Genomic_DNA"/>
</dbReference>
<proteinExistence type="predicted"/>
<dbReference type="Proteomes" id="UP001597387">
    <property type="component" value="Unassembled WGS sequence"/>
</dbReference>
<reference evidence="2" key="1">
    <citation type="journal article" date="2019" name="Int. J. Syst. Evol. Microbiol.">
        <title>The Global Catalogue of Microorganisms (GCM) 10K type strain sequencing project: providing services to taxonomists for standard genome sequencing and annotation.</title>
        <authorList>
            <consortium name="The Broad Institute Genomics Platform"/>
            <consortium name="The Broad Institute Genome Sequencing Center for Infectious Disease"/>
            <person name="Wu L."/>
            <person name="Ma J."/>
        </authorList>
    </citation>
    <scope>NUCLEOTIDE SEQUENCE [LARGE SCALE GENOMIC DNA]</scope>
    <source>
        <strain evidence="2">KCTC 42217</strain>
    </source>
</reference>